<proteinExistence type="predicted"/>
<dbReference type="SUPFAM" id="SSF75005">
    <property type="entry name" value="Arabinanase/levansucrase/invertase"/>
    <property type="match status" value="1"/>
</dbReference>
<sequence>MIIEFRCEREHARRWMCRATLSIDGRDVPVQIVWTATAEQRPAGLDALFELERMVLRRGKQGGADRLKIIPEPTQARTGAADVIVDFTRNPRHPDCSARLYLRPFFNGAAGENAALTAILAGDLPVIEIVNELDGSVLDRGHPSGEIAAGLSGALETVMARTLTMVTAILSGRPRILPQIARPAGDGMRRRPGEYVVRGLAVSIAKEIYRLCCYAPHWHVGWRHNGSAGVWETGDLSGPGWNVLADPGHRFYADPFPITWQGRTFVFFEDLDHRVGKGVISAIEFGDAGPVGEVVPVLEEPWHLSYPFLIEDGGELWMIPESSTHGDVALYRCVRFPDKWERHATLLSGLELADATITRHNGTNYLFGAWRDGTGGYSDSLAIFYAEHLLGPWLPHASNPVLIDRASARPAGNFVTINERLWRPVQDCADGYGAGLGLAEVVELSPTTFRQIVRHSLRPGPAWPGRKLHTLNRCGRLEVIDGSRVQPKVQAFASQSPSAGFAGERTQRAGTRASSAGTSGRPMN</sequence>
<dbReference type="GeneID" id="32587966"/>
<dbReference type="AlphaFoldDB" id="A0A176ZFU5"/>
<keyword evidence="1" id="KW-0858">Xylan degradation</keyword>
<dbReference type="GO" id="GO:0045493">
    <property type="term" value="P:xylan catabolic process"/>
    <property type="evidence" value="ECO:0007669"/>
    <property type="project" value="UniProtKB-KW"/>
</dbReference>
<evidence type="ECO:0000259" key="4">
    <source>
        <dbReference type="Pfam" id="PF24793"/>
    </source>
</evidence>
<feature type="domain" description="Glucosamine inositolphosphorylceramide transferase 1 N-terminal" evidence="4">
    <location>
        <begin position="250"/>
        <end position="472"/>
    </location>
</feature>
<dbReference type="Gene3D" id="2.115.10.20">
    <property type="entry name" value="Glycosyl hydrolase domain, family 43"/>
    <property type="match status" value="1"/>
</dbReference>
<feature type="region of interest" description="Disordered" evidence="3">
    <location>
        <begin position="493"/>
        <end position="524"/>
    </location>
</feature>
<dbReference type="InterPro" id="IPR023296">
    <property type="entry name" value="Glyco_hydro_beta-prop_sf"/>
</dbReference>
<keyword evidence="1" id="KW-0624">Polysaccharide degradation</keyword>
<accession>A0A176ZFU5</accession>
<dbReference type="InterPro" id="IPR056442">
    <property type="entry name" value="GINT1_N"/>
</dbReference>
<comment type="caution">
    <text evidence="5">The sequence shown here is derived from an EMBL/GenBank/DDBJ whole genome shotgun (WGS) entry which is preliminary data.</text>
</comment>
<gene>
    <name evidence="5" type="ORF">AXW67_03805</name>
</gene>
<reference evidence="5 6" key="1">
    <citation type="submission" date="2016-02" db="EMBL/GenBank/DDBJ databases">
        <title>Draft genome sequence of the strain BR 10247T Bradyrhizobium neotropicale isolated from nodules of Centrolobium paraense.</title>
        <authorList>
            <person name="Simoes-Araujo J.L."/>
            <person name="Barauna A.C."/>
            <person name="Silva K."/>
            <person name="Zilli J.E."/>
        </authorList>
    </citation>
    <scope>NUCLEOTIDE SEQUENCE [LARGE SCALE GENOMIC DNA]</scope>
    <source>
        <strain evidence="5 6">BR 10247</strain>
    </source>
</reference>
<evidence type="ECO:0000313" key="6">
    <source>
        <dbReference type="Proteomes" id="UP000077173"/>
    </source>
</evidence>
<protein>
    <recommendedName>
        <fullName evidence="4">Glucosamine inositolphosphorylceramide transferase 1 N-terminal domain-containing protein</fullName>
    </recommendedName>
</protein>
<evidence type="ECO:0000313" key="5">
    <source>
        <dbReference type="EMBL" id="OAF18645.1"/>
    </source>
</evidence>
<name>A0A176ZFU5_9BRAD</name>
<evidence type="ECO:0000256" key="1">
    <source>
        <dbReference type="ARBA" id="ARBA00022651"/>
    </source>
</evidence>
<dbReference type="Pfam" id="PF24793">
    <property type="entry name" value="GINT1_N"/>
    <property type="match status" value="1"/>
</dbReference>
<evidence type="ECO:0000256" key="2">
    <source>
        <dbReference type="ARBA" id="ARBA00023277"/>
    </source>
</evidence>
<dbReference type="InterPro" id="IPR052176">
    <property type="entry name" value="Glycosyl_Hydrlase_43_Enz"/>
</dbReference>
<dbReference type="Proteomes" id="UP000077173">
    <property type="component" value="Unassembled WGS sequence"/>
</dbReference>
<keyword evidence="6" id="KW-1185">Reference proteome</keyword>
<dbReference type="PANTHER" id="PTHR43772:SF2">
    <property type="entry name" value="PUTATIVE (AFU_ORTHOLOGUE AFUA_2G04480)-RELATED"/>
    <property type="match status" value="1"/>
</dbReference>
<dbReference type="EMBL" id="LSEF01000033">
    <property type="protein sequence ID" value="OAF18645.1"/>
    <property type="molecule type" value="Genomic_DNA"/>
</dbReference>
<evidence type="ECO:0000256" key="3">
    <source>
        <dbReference type="SAM" id="MobiDB-lite"/>
    </source>
</evidence>
<organism evidence="5 6">
    <name type="scientific">Bradyrhizobium neotropicale</name>
    <dbReference type="NCBI Taxonomy" id="1497615"/>
    <lineage>
        <taxon>Bacteria</taxon>
        <taxon>Pseudomonadati</taxon>
        <taxon>Pseudomonadota</taxon>
        <taxon>Alphaproteobacteria</taxon>
        <taxon>Hyphomicrobiales</taxon>
        <taxon>Nitrobacteraceae</taxon>
        <taxon>Bradyrhizobium</taxon>
    </lineage>
</organism>
<feature type="compositionally biased region" description="Polar residues" evidence="3">
    <location>
        <begin position="508"/>
        <end position="518"/>
    </location>
</feature>
<dbReference type="RefSeq" id="WP_063677600.1">
    <property type="nucleotide sequence ID" value="NZ_LSEF01000033.1"/>
</dbReference>
<dbReference type="PANTHER" id="PTHR43772">
    <property type="entry name" value="ENDO-1,4-BETA-XYLANASE"/>
    <property type="match status" value="1"/>
</dbReference>
<keyword evidence="2" id="KW-0119">Carbohydrate metabolism</keyword>